<sequence>MPHLRAVMGVTGAAIIRSHHDCICRVRNSLHPHPPTFADCSGDDPVLLSCSDFTQSHPMQSLVTQNPMSLTLADHEVHWADNSIKVGSVAYATESAAAAAGLSCTAGYGEAEIASAVSQSVSQSVSLWVLMGSHGPATGSSTELIIQLQSASSPHPSAEPGWDPLRAALKTERGGHLSQSAFLRCTCMDVQIMIAQDEGGKRWRCVGSLMMDGRKEGRKEMDAQTLRHKMAR</sequence>
<reference evidence="1" key="1">
    <citation type="submission" date="2016-03" db="EMBL/GenBank/DDBJ databases">
        <title>Mechanisms controlling the formation of the plant cell surface in tip-growing cells are functionally conserved among land plants.</title>
        <authorList>
            <person name="Honkanen S."/>
            <person name="Jones V.A."/>
            <person name="Morieri G."/>
            <person name="Champion C."/>
            <person name="Hetherington A.J."/>
            <person name="Kelly S."/>
            <person name="Saint-Marcoux D."/>
            <person name="Proust H."/>
            <person name="Prescott H."/>
            <person name="Dolan L."/>
        </authorList>
    </citation>
    <scope>NUCLEOTIDE SEQUENCE [LARGE SCALE GENOMIC DNA]</scope>
    <source>
        <tissue evidence="1">Whole gametophyte</tissue>
    </source>
</reference>
<protein>
    <submittedName>
        <fullName evidence="1">Uncharacterized protein</fullName>
    </submittedName>
</protein>
<dbReference type="Proteomes" id="UP000077202">
    <property type="component" value="Unassembled WGS sequence"/>
</dbReference>
<dbReference type="EMBL" id="LVLJ01002972">
    <property type="protein sequence ID" value="OAE22989.1"/>
    <property type="molecule type" value="Genomic_DNA"/>
</dbReference>
<gene>
    <name evidence="1" type="ORF">AXG93_1231s1010</name>
</gene>
<comment type="caution">
    <text evidence="1">The sequence shown here is derived from an EMBL/GenBank/DDBJ whole genome shotgun (WGS) entry which is preliminary data.</text>
</comment>
<proteinExistence type="predicted"/>
<evidence type="ECO:0000313" key="1">
    <source>
        <dbReference type="EMBL" id="OAE22989.1"/>
    </source>
</evidence>
<organism evidence="1 2">
    <name type="scientific">Marchantia polymorpha subsp. ruderalis</name>
    <dbReference type="NCBI Taxonomy" id="1480154"/>
    <lineage>
        <taxon>Eukaryota</taxon>
        <taxon>Viridiplantae</taxon>
        <taxon>Streptophyta</taxon>
        <taxon>Embryophyta</taxon>
        <taxon>Marchantiophyta</taxon>
        <taxon>Marchantiopsida</taxon>
        <taxon>Marchantiidae</taxon>
        <taxon>Marchantiales</taxon>
        <taxon>Marchantiaceae</taxon>
        <taxon>Marchantia</taxon>
    </lineage>
</organism>
<name>A0A176VQ31_MARPO</name>
<accession>A0A176VQ31</accession>
<dbReference type="AlphaFoldDB" id="A0A176VQ31"/>
<keyword evidence="2" id="KW-1185">Reference proteome</keyword>
<evidence type="ECO:0000313" key="2">
    <source>
        <dbReference type="Proteomes" id="UP000077202"/>
    </source>
</evidence>